<proteinExistence type="predicted"/>
<dbReference type="PANTHER" id="PTHR31902">
    <property type="entry name" value="ACTIN PATCHES DISTAL PROTEIN 1"/>
    <property type="match status" value="1"/>
</dbReference>
<accession>Q5B8S9</accession>
<dbReference type="Pfam" id="PF06999">
    <property type="entry name" value="Suc_Fer-like"/>
    <property type="match status" value="1"/>
</dbReference>
<evidence type="ECO:0000313" key="2">
    <source>
        <dbReference type="EMBL" id="CBF83498.1"/>
    </source>
</evidence>
<dbReference type="STRING" id="227321.Q5B8S9"/>
<dbReference type="Gene3D" id="3.40.30.10">
    <property type="entry name" value="Glutaredoxin"/>
    <property type="match status" value="1"/>
</dbReference>
<dbReference type="OrthoDB" id="10253744at2759"/>
<dbReference type="eggNOG" id="ENOG502RYPV">
    <property type="taxonomic scope" value="Eukaryota"/>
</dbReference>
<dbReference type="SUPFAM" id="SSF52833">
    <property type="entry name" value="Thioredoxin-like"/>
    <property type="match status" value="1"/>
</dbReference>
<keyword evidence="3" id="KW-1185">Reference proteome</keyword>
<dbReference type="EMBL" id="BN001306">
    <property type="protein sequence ID" value="CBF83498.1"/>
    <property type="molecule type" value="Genomic_DNA"/>
</dbReference>
<evidence type="ECO:0000313" key="3">
    <source>
        <dbReference type="Proteomes" id="UP000000560"/>
    </source>
</evidence>
<dbReference type="HOGENOM" id="CLU_356016_0_0_1"/>
<accession>C8VIS2</accession>
<dbReference type="Proteomes" id="UP000000560">
    <property type="component" value="Chromosome VI"/>
</dbReference>
<name>Q5B8S9_EMENI</name>
<gene>
    <name evidence="2" type="ORF">ANIA_03051</name>
</gene>
<protein>
    <submittedName>
        <fullName evidence="2">Uncharacterized protein</fullName>
    </submittedName>
</protein>
<dbReference type="InParanoid" id="Q5B8S9"/>
<dbReference type="CDD" id="cd12148">
    <property type="entry name" value="fungal_TF_MHR"/>
    <property type="match status" value="1"/>
</dbReference>
<dbReference type="CDD" id="cd03062">
    <property type="entry name" value="TRX_Fd_Sucrase"/>
    <property type="match status" value="1"/>
</dbReference>
<feature type="region of interest" description="Disordered" evidence="1">
    <location>
        <begin position="610"/>
        <end position="629"/>
    </location>
</feature>
<dbReference type="GeneID" id="2874456"/>
<dbReference type="KEGG" id="ani:ANIA_03051"/>
<sequence>MLRSLLSITGLQRDDYIFPTVDPKQDGPDCKKDCADCTLNFPDKVKVETSLPLYGRIKQFHTHVLVATGRSDWKQHVEQERGSLMEAFDGGLTCAVADQGTLQRMMVSASNLKPPEDDGEGTARGNGTTILLLPSFTFVDGVDPSDVREVVSHFIDTPLSQHSKTNTSPNVRLKSRPCEYDYVVLLCSHKRRDARCGITAPLIKRELERHLRPRGLYRDADDERPGGVGIFFVSHVGGHKFSANVLVYRKKEQQMIWLARVRPEHCEGIVNYTLLQGKVVHPDFQLRGGFDRLKGLTSCWLSSSQESNAGGQRYRVCLAALARSNAIEKDPAVTAYALGPGLVYETLGHSSFSFNQQLTPSPESSKSATGASGISSHVSSLAAEPSPDNETSRLKLRIQYLESQIASATPFARDVQPECSIEATSSHLSGTFHLHYKRHPEHAEPIARGFSLKTRLLGQSHWVVSIAYLARDLFKSIEPCMQELSDAWIGLLKAQPASSWPLLASELPLRDICDTLSNHYLQRTESFYRILHIPSFCREYEKFWEPGAVRNPAFMVQLKLGSAQEAIYMGLHRNPSHLLQRSIFAAEMHRSLPCGGAPLISLDDFDTSPPKNFDDEQLETGDPSPKPQAEMTQVSVAIVLRRTLPQRLAVVKLLNDLYTLGSYKQTLRLDAELRAAYRELCQTVMVAMELRAQLQEDAGLNPVPLRSDLLSVLNDVKSRCLRVIEAGETNIKGNLLWRRMAGAYDQDRDLGAEVVSNIPMDIIDNWDFMASDLAASALLDATNPMSWI</sequence>
<feature type="compositionally biased region" description="Polar residues" evidence="1">
    <location>
        <begin position="355"/>
        <end position="379"/>
    </location>
</feature>
<dbReference type="RefSeq" id="XP_660655.1">
    <property type="nucleotide sequence ID" value="XM_655563.1"/>
</dbReference>
<reference evidence="3" key="2">
    <citation type="journal article" date="2009" name="Fungal Genet. Biol.">
        <title>The 2008 update of the Aspergillus nidulans genome annotation: a community effort.</title>
        <authorList>
            <person name="Wortman J.R."/>
            <person name="Gilsenan J.M."/>
            <person name="Joardar V."/>
            <person name="Deegan J."/>
            <person name="Clutterbuck J."/>
            <person name="Andersen M.R."/>
            <person name="Archer D."/>
            <person name="Bencina M."/>
            <person name="Braus G."/>
            <person name="Coutinho P."/>
            <person name="von Dohren H."/>
            <person name="Doonan J."/>
            <person name="Driessen A.J."/>
            <person name="Durek P."/>
            <person name="Espeso E."/>
            <person name="Fekete E."/>
            <person name="Flipphi M."/>
            <person name="Estrada C.G."/>
            <person name="Geysens S."/>
            <person name="Goldman G."/>
            <person name="de Groot P.W."/>
            <person name="Hansen K."/>
            <person name="Harris S.D."/>
            <person name="Heinekamp T."/>
            <person name="Helmstaedt K."/>
            <person name="Henrissat B."/>
            <person name="Hofmann G."/>
            <person name="Homan T."/>
            <person name="Horio T."/>
            <person name="Horiuchi H."/>
            <person name="James S."/>
            <person name="Jones M."/>
            <person name="Karaffa L."/>
            <person name="Karanyi Z."/>
            <person name="Kato M."/>
            <person name="Keller N."/>
            <person name="Kelly D.E."/>
            <person name="Kiel J.A."/>
            <person name="Kim J.M."/>
            <person name="van der Klei I.J."/>
            <person name="Klis F.M."/>
            <person name="Kovalchuk A."/>
            <person name="Krasevec N."/>
            <person name="Kubicek C.P."/>
            <person name="Liu B."/>
            <person name="Maccabe A."/>
            <person name="Meyer V."/>
            <person name="Mirabito P."/>
            <person name="Miskei M."/>
            <person name="Mos M."/>
            <person name="Mullins J."/>
            <person name="Nelson D.R."/>
            <person name="Nielsen J."/>
            <person name="Oakley B.R."/>
            <person name="Osmani S.A."/>
            <person name="Pakula T."/>
            <person name="Paszewski A."/>
            <person name="Paulsen I."/>
            <person name="Pilsyk S."/>
            <person name="Pocsi I."/>
            <person name="Punt P.J."/>
            <person name="Ram A.F."/>
            <person name="Ren Q."/>
            <person name="Robellet X."/>
            <person name="Robson G."/>
            <person name="Seiboth B."/>
            <person name="van Solingen P."/>
            <person name="Specht T."/>
            <person name="Sun J."/>
            <person name="Taheri-Talesh N."/>
            <person name="Takeshita N."/>
            <person name="Ussery D."/>
            <person name="vanKuyk P.A."/>
            <person name="Visser H."/>
            <person name="van de Vondervoort P.J."/>
            <person name="de Vries R.P."/>
            <person name="Walton J."/>
            <person name="Xiang X."/>
            <person name="Xiong Y."/>
            <person name="Zeng A.P."/>
            <person name="Brandt B.W."/>
            <person name="Cornell M.J."/>
            <person name="van den Hondel C.A."/>
            <person name="Visser J."/>
            <person name="Oliver S.G."/>
            <person name="Turner G."/>
        </authorList>
    </citation>
    <scope>GENOME REANNOTATION</scope>
    <source>
        <strain evidence="3">FGSC A4 / ATCC 38163 / CBS 112.46 / NRRL 194 / M139</strain>
    </source>
</reference>
<dbReference type="AlphaFoldDB" id="Q5B8S9"/>
<dbReference type="InterPro" id="IPR009737">
    <property type="entry name" value="Aim32/Apd1-like"/>
</dbReference>
<dbReference type="InterPro" id="IPR036249">
    <property type="entry name" value="Thioredoxin-like_sf"/>
</dbReference>
<feature type="region of interest" description="Disordered" evidence="1">
    <location>
        <begin position="355"/>
        <end position="388"/>
    </location>
</feature>
<dbReference type="PANTHER" id="PTHR31902:SF8">
    <property type="entry name" value="SUCRASE_FERREDOXIN DOMAIN-CONTAINING PROTEIN"/>
    <property type="match status" value="1"/>
</dbReference>
<reference evidence="3" key="1">
    <citation type="journal article" date="2005" name="Nature">
        <title>Sequencing of Aspergillus nidulans and comparative analysis with A. fumigatus and A. oryzae.</title>
        <authorList>
            <person name="Galagan J.E."/>
            <person name="Calvo S.E."/>
            <person name="Cuomo C."/>
            <person name="Ma L.J."/>
            <person name="Wortman J.R."/>
            <person name="Batzoglou S."/>
            <person name="Lee S.I."/>
            <person name="Basturkmen M."/>
            <person name="Spevak C.C."/>
            <person name="Clutterbuck J."/>
            <person name="Kapitonov V."/>
            <person name="Jurka J."/>
            <person name="Scazzocchio C."/>
            <person name="Farman M."/>
            <person name="Butler J."/>
            <person name="Purcell S."/>
            <person name="Harris S."/>
            <person name="Braus G.H."/>
            <person name="Draht O."/>
            <person name="Busch S."/>
            <person name="D'Enfert C."/>
            <person name="Bouchier C."/>
            <person name="Goldman G.H."/>
            <person name="Bell-Pedersen D."/>
            <person name="Griffiths-Jones S."/>
            <person name="Doonan J.H."/>
            <person name="Yu J."/>
            <person name="Vienken K."/>
            <person name="Pain A."/>
            <person name="Freitag M."/>
            <person name="Selker E.U."/>
            <person name="Archer D.B."/>
            <person name="Penalva M.A."/>
            <person name="Oakley B.R."/>
            <person name="Momany M."/>
            <person name="Tanaka T."/>
            <person name="Kumagai T."/>
            <person name="Asai K."/>
            <person name="Machida M."/>
            <person name="Nierman W.C."/>
            <person name="Denning D.W."/>
            <person name="Caddick M."/>
            <person name="Hynes M."/>
            <person name="Paoletti M."/>
            <person name="Fischer R."/>
            <person name="Miller B."/>
            <person name="Dyer P."/>
            <person name="Sachs M.S."/>
            <person name="Osmani S.A."/>
            <person name="Birren B.W."/>
        </authorList>
    </citation>
    <scope>NUCLEOTIDE SEQUENCE [LARGE SCALE GENOMIC DNA]</scope>
    <source>
        <strain evidence="3">FGSC A4 / ATCC 38163 / CBS 112.46 / NRRL 194 / M139</strain>
    </source>
</reference>
<evidence type="ECO:0000256" key="1">
    <source>
        <dbReference type="SAM" id="MobiDB-lite"/>
    </source>
</evidence>
<organism evidence="2 3">
    <name type="scientific">Emericella nidulans (strain FGSC A4 / ATCC 38163 / CBS 112.46 / NRRL 194 / M139)</name>
    <name type="common">Aspergillus nidulans</name>
    <dbReference type="NCBI Taxonomy" id="227321"/>
    <lineage>
        <taxon>Eukaryota</taxon>
        <taxon>Fungi</taxon>
        <taxon>Dikarya</taxon>
        <taxon>Ascomycota</taxon>
        <taxon>Pezizomycotina</taxon>
        <taxon>Eurotiomycetes</taxon>
        <taxon>Eurotiomycetidae</taxon>
        <taxon>Eurotiales</taxon>
        <taxon>Aspergillaceae</taxon>
        <taxon>Aspergillus</taxon>
        <taxon>Aspergillus subgen. Nidulantes</taxon>
    </lineage>
</organism>